<gene>
    <name evidence="1" type="ORF">PTTG_10781</name>
</gene>
<dbReference type="GO" id="GO:0006310">
    <property type="term" value="P:DNA recombination"/>
    <property type="evidence" value="ECO:0007669"/>
    <property type="project" value="InterPro"/>
</dbReference>
<sequence length="100" mass="11790">MRKNQKNYFNFNRVHLTKRVVCRKLDQIWKKRGCAEITGHSFWVGGASLRCTVGVPTDEICKLGRWISDCYKLYLREYSKADLATTLKLLFELEASWQRT</sequence>
<dbReference type="EnsemblFungi" id="PTTG_10781-t43_1">
    <property type="protein sequence ID" value="PTTG_10781-t43_1-p1"/>
    <property type="gene ID" value="PTTG_10781"/>
</dbReference>
<dbReference type="AlphaFoldDB" id="A0A180FX94"/>
<dbReference type="VEuPathDB" id="FungiDB:PTTG_10781"/>
<dbReference type="PANTHER" id="PTHR34605:SF3">
    <property type="entry name" value="P CELL-TYPE AGGLUTINATION PROTEIN MAP4-LIKE-RELATED"/>
    <property type="match status" value="1"/>
</dbReference>
<dbReference type="GO" id="GO:0015074">
    <property type="term" value="P:DNA integration"/>
    <property type="evidence" value="ECO:0007669"/>
    <property type="project" value="InterPro"/>
</dbReference>
<reference evidence="2" key="4">
    <citation type="submission" date="2025-05" db="UniProtKB">
        <authorList>
            <consortium name="EnsemblFungi"/>
        </authorList>
    </citation>
    <scope>IDENTIFICATION</scope>
    <source>
        <strain evidence="2">isolate 1-1 / race 1 (BBBD)</strain>
    </source>
</reference>
<name>A0A180FX94_PUCT1</name>
<protein>
    <submittedName>
        <fullName evidence="1 2">Uncharacterized protein</fullName>
    </submittedName>
</protein>
<reference evidence="2 3" key="3">
    <citation type="journal article" date="2017" name="G3 (Bethesda)">
        <title>Comparative analysis highlights variable genome content of wheat rusts and divergence of the mating loci.</title>
        <authorList>
            <person name="Cuomo C.A."/>
            <person name="Bakkeren G."/>
            <person name="Khalil H.B."/>
            <person name="Panwar V."/>
            <person name="Joly D."/>
            <person name="Linning R."/>
            <person name="Sakthikumar S."/>
            <person name="Song X."/>
            <person name="Adiconis X."/>
            <person name="Fan L."/>
            <person name="Goldberg J.M."/>
            <person name="Levin J.Z."/>
            <person name="Young S."/>
            <person name="Zeng Q."/>
            <person name="Anikster Y."/>
            <person name="Bruce M."/>
            <person name="Wang M."/>
            <person name="Yin C."/>
            <person name="McCallum B."/>
            <person name="Szabo L.J."/>
            <person name="Hulbert S."/>
            <person name="Chen X."/>
            <person name="Fellers J.P."/>
        </authorList>
    </citation>
    <scope>NUCLEOTIDE SEQUENCE</scope>
    <source>
        <strain evidence="3">Isolate 1-1 / race 1 (BBBD)</strain>
        <strain evidence="2">isolate 1-1 / race 1 (BBBD)</strain>
    </source>
</reference>
<dbReference type="PANTHER" id="PTHR34605">
    <property type="entry name" value="PHAGE_INTEGRASE DOMAIN-CONTAINING PROTEIN"/>
    <property type="match status" value="1"/>
</dbReference>
<reference evidence="1" key="2">
    <citation type="submission" date="2016-05" db="EMBL/GenBank/DDBJ databases">
        <title>Comparative analysis highlights variable genome content of wheat rusts and divergence of the mating loci.</title>
        <authorList>
            <person name="Cuomo C.A."/>
            <person name="Bakkeren G."/>
            <person name="Szabo L."/>
            <person name="Khalil H."/>
            <person name="Joly D."/>
            <person name="Goldberg J."/>
            <person name="Young S."/>
            <person name="Zeng Q."/>
            <person name="Fellers J."/>
        </authorList>
    </citation>
    <scope>NUCLEOTIDE SEQUENCE [LARGE SCALE GENOMIC DNA]</scope>
    <source>
        <strain evidence="1">1-1 BBBD Race 1</strain>
    </source>
</reference>
<dbReference type="InterPro" id="IPR052925">
    <property type="entry name" value="Phage_Integrase-like_Recomb"/>
</dbReference>
<evidence type="ECO:0000313" key="2">
    <source>
        <dbReference type="EnsemblFungi" id="PTTG_10781-t43_1-p1"/>
    </source>
</evidence>
<dbReference type="Gene3D" id="1.10.443.10">
    <property type="entry name" value="Intergrase catalytic core"/>
    <property type="match status" value="1"/>
</dbReference>
<dbReference type="OrthoDB" id="2503647at2759"/>
<dbReference type="Proteomes" id="UP000005240">
    <property type="component" value="Unassembled WGS sequence"/>
</dbReference>
<keyword evidence="3" id="KW-1185">Reference proteome</keyword>
<dbReference type="GO" id="GO:0003677">
    <property type="term" value="F:DNA binding"/>
    <property type="evidence" value="ECO:0007669"/>
    <property type="project" value="InterPro"/>
</dbReference>
<dbReference type="InterPro" id="IPR013762">
    <property type="entry name" value="Integrase-like_cat_sf"/>
</dbReference>
<accession>A0A180FX94</accession>
<dbReference type="EMBL" id="ADAS02009387">
    <property type="protein sequence ID" value="OAV84932.1"/>
    <property type="molecule type" value="Genomic_DNA"/>
</dbReference>
<evidence type="ECO:0000313" key="1">
    <source>
        <dbReference type="EMBL" id="OAV84932.1"/>
    </source>
</evidence>
<reference evidence="1" key="1">
    <citation type="submission" date="2009-11" db="EMBL/GenBank/DDBJ databases">
        <authorList>
            <consortium name="The Broad Institute Genome Sequencing Platform"/>
            <person name="Ward D."/>
            <person name="Feldgarden M."/>
            <person name="Earl A."/>
            <person name="Young S.K."/>
            <person name="Zeng Q."/>
            <person name="Koehrsen M."/>
            <person name="Alvarado L."/>
            <person name="Berlin A."/>
            <person name="Bochicchio J."/>
            <person name="Borenstein D."/>
            <person name="Chapman S.B."/>
            <person name="Chen Z."/>
            <person name="Engels R."/>
            <person name="Freedman E."/>
            <person name="Gellesch M."/>
            <person name="Goldberg J."/>
            <person name="Griggs A."/>
            <person name="Gujja S."/>
            <person name="Heilman E."/>
            <person name="Heiman D."/>
            <person name="Hepburn T."/>
            <person name="Howarth C."/>
            <person name="Jen D."/>
            <person name="Larson L."/>
            <person name="Lewis B."/>
            <person name="Mehta T."/>
            <person name="Park D."/>
            <person name="Pearson M."/>
            <person name="Roberts A."/>
            <person name="Saif S."/>
            <person name="Shea T."/>
            <person name="Shenoy N."/>
            <person name="Sisk P."/>
            <person name="Stolte C."/>
            <person name="Sykes S."/>
            <person name="Thomson T."/>
            <person name="Walk T."/>
            <person name="White J."/>
            <person name="Yandava C."/>
            <person name="Izard J."/>
            <person name="Baranova O.V."/>
            <person name="Blanton J.M."/>
            <person name="Tanner A.C."/>
            <person name="Dewhirst F.E."/>
            <person name="Haas B."/>
            <person name="Nusbaum C."/>
            <person name="Birren B."/>
        </authorList>
    </citation>
    <scope>NUCLEOTIDE SEQUENCE [LARGE SCALE GENOMIC DNA]</scope>
    <source>
        <strain evidence="1">1-1 BBBD Race 1</strain>
    </source>
</reference>
<organism evidence="1">
    <name type="scientific">Puccinia triticina (isolate 1-1 / race 1 (BBBD))</name>
    <name type="common">Brown leaf rust fungus</name>
    <dbReference type="NCBI Taxonomy" id="630390"/>
    <lineage>
        <taxon>Eukaryota</taxon>
        <taxon>Fungi</taxon>
        <taxon>Dikarya</taxon>
        <taxon>Basidiomycota</taxon>
        <taxon>Pucciniomycotina</taxon>
        <taxon>Pucciniomycetes</taxon>
        <taxon>Pucciniales</taxon>
        <taxon>Pucciniaceae</taxon>
        <taxon>Puccinia</taxon>
    </lineage>
</organism>
<proteinExistence type="predicted"/>
<evidence type="ECO:0000313" key="3">
    <source>
        <dbReference type="Proteomes" id="UP000005240"/>
    </source>
</evidence>